<proteinExistence type="predicted"/>
<keyword evidence="2" id="KW-1185">Reference proteome</keyword>
<reference evidence="1 2" key="1">
    <citation type="submission" date="2020-06" db="EMBL/GenBank/DDBJ databases">
        <title>Rheinheimera sp. nov., a marine bacterium isolated from coastal.</title>
        <authorList>
            <person name="Yu Q."/>
            <person name="Qi Y."/>
            <person name="Pu J."/>
        </authorList>
    </citation>
    <scope>NUCLEOTIDE SEQUENCE [LARGE SCALE GENOMIC DNA]</scope>
    <source>
        <strain evidence="1 2">YQF-2</strain>
    </source>
</reference>
<accession>A0A7Y5ASJ4</accession>
<dbReference type="NCBIfam" id="NF033832">
    <property type="entry name" value="sce7726_fam"/>
    <property type="match status" value="1"/>
</dbReference>
<evidence type="ECO:0000313" key="1">
    <source>
        <dbReference type="EMBL" id="NRQ43161.1"/>
    </source>
</evidence>
<dbReference type="AlphaFoldDB" id="A0A7Y5ASJ4"/>
<sequence length="297" mass="33158">MFNSLDTQHIAAASRLFASSVLQELAVKGRSGLFSRLAKESSLADFLDKSASVRDVYESAFKILKKEKFRNEYSYKAAITQKVLLGVHNLNSAAMLTEFRVGKCKADVAILNGTSTVYEIKSERDSLIRLMSQVDEYRKFFARVNVVVGQNHLDAVQNLLPEDVGIMVLNQRFKISTIREAEENVERVEPLVVFESIRINESVKILQLLGIDVPDVPNTQMYGALKSMFSVLSSTDVHSSMITVLKSTRSLKPLSDLIAKTPSALHTAILTTPIRRMDHARLVNAIDTPITEALKWT</sequence>
<comment type="caution">
    <text evidence="1">The sequence shown here is derived from an EMBL/GenBank/DDBJ whole genome shotgun (WGS) entry which is preliminary data.</text>
</comment>
<dbReference type="Proteomes" id="UP000523161">
    <property type="component" value="Unassembled WGS sequence"/>
</dbReference>
<gene>
    <name evidence="1" type="ORF">HRH59_11465</name>
</gene>
<evidence type="ECO:0000313" key="2">
    <source>
        <dbReference type="Proteomes" id="UP000523161"/>
    </source>
</evidence>
<organism evidence="1 2">
    <name type="scientific">Rheinheimera lutimaris</name>
    <dbReference type="NCBI Taxonomy" id="2740584"/>
    <lineage>
        <taxon>Bacteria</taxon>
        <taxon>Pseudomonadati</taxon>
        <taxon>Pseudomonadota</taxon>
        <taxon>Gammaproteobacteria</taxon>
        <taxon>Chromatiales</taxon>
        <taxon>Chromatiaceae</taxon>
        <taxon>Rheinheimera</taxon>
    </lineage>
</organism>
<protein>
    <submittedName>
        <fullName evidence="1">Sce7726 family protein</fullName>
    </submittedName>
</protein>
<dbReference type="RefSeq" id="WP_173501405.1">
    <property type="nucleotide sequence ID" value="NZ_JABSOD010000010.1"/>
</dbReference>
<dbReference type="EMBL" id="JABSOD010000010">
    <property type="protein sequence ID" value="NRQ43161.1"/>
    <property type="molecule type" value="Genomic_DNA"/>
</dbReference>
<name>A0A7Y5ASJ4_9GAMM</name>
<dbReference type="InterPro" id="IPR047729">
    <property type="entry name" value="Sce7726-like"/>
</dbReference>